<feature type="compositionally biased region" description="Polar residues" evidence="9">
    <location>
        <begin position="381"/>
        <end position="392"/>
    </location>
</feature>
<dbReference type="GO" id="GO:0097550">
    <property type="term" value="C:transcription preinitiation complex"/>
    <property type="evidence" value="ECO:0007669"/>
    <property type="project" value="TreeGrafter"/>
</dbReference>
<feature type="compositionally biased region" description="Acidic residues" evidence="9">
    <location>
        <begin position="459"/>
        <end position="484"/>
    </location>
</feature>
<evidence type="ECO:0000256" key="6">
    <source>
        <dbReference type="ARBA" id="ARBA00023015"/>
    </source>
</evidence>
<feature type="compositionally biased region" description="Basic and acidic residues" evidence="9">
    <location>
        <begin position="513"/>
        <end position="532"/>
    </location>
</feature>
<feature type="compositionally biased region" description="Basic and acidic residues" evidence="9">
    <location>
        <begin position="701"/>
        <end position="716"/>
    </location>
</feature>
<dbReference type="GO" id="GO:0005634">
    <property type="term" value="C:nucleus"/>
    <property type="evidence" value="ECO:0007669"/>
    <property type="project" value="UniProtKB-SubCell"/>
</dbReference>
<keyword evidence="8" id="KW-0539">Nucleus</keyword>
<dbReference type="InterPro" id="IPR000812">
    <property type="entry name" value="TFIIB"/>
</dbReference>
<dbReference type="Gene3D" id="1.20.5.650">
    <property type="entry name" value="Single helix bin"/>
    <property type="match status" value="1"/>
</dbReference>
<evidence type="ECO:0000256" key="8">
    <source>
        <dbReference type="ARBA" id="ARBA00023242"/>
    </source>
</evidence>
<dbReference type="AlphaFoldDB" id="A0A0G4IFH7"/>
<keyword evidence="4" id="KW-0863">Zinc-finger</keyword>
<dbReference type="PANTHER" id="PTHR11618:SF4">
    <property type="entry name" value="TRANSCRIPTION FACTOR IIIB 90 KDA SUBUNIT"/>
    <property type="match status" value="1"/>
</dbReference>
<feature type="compositionally biased region" description="Basic and acidic residues" evidence="9">
    <location>
        <begin position="485"/>
        <end position="500"/>
    </location>
</feature>
<feature type="region of interest" description="Disordered" evidence="9">
    <location>
        <begin position="408"/>
        <end position="597"/>
    </location>
</feature>
<feature type="domain" description="Transcription factor TFIIB cyclin-like" evidence="10">
    <location>
        <begin position="78"/>
        <end position="158"/>
    </location>
</feature>
<feature type="compositionally biased region" description="Low complexity" evidence="9">
    <location>
        <begin position="353"/>
        <end position="370"/>
    </location>
</feature>
<comment type="subcellular location">
    <subcellularLocation>
        <location evidence="1">Nucleus</location>
    </subcellularLocation>
</comment>
<dbReference type="SUPFAM" id="SSF57783">
    <property type="entry name" value="Zinc beta-ribbon"/>
    <property type="match status" value="1"/>
</dbReference>
<keyword evidence="5" id="KW-0862">Zinc</keyword>
<evidence type="ECO:0000256" key="2">
    <source>
        <dbReference type="ARBA" id="ARBA00010857"/>
    </source>
</evidence>
<dbReference type="CDD" id="cd20554">
    <property type="entry name" value="CYCLIN_TFIIIB90_rpt2"/>
    <property type="match status" value="1"/>
</dbReference>
<feature type="domain" description="Brf1 TBP-binding" evidence="11">
    <location>
        <begin position="661"/>
        <end position="758"/>
    </location>
</feature>
<accession>A0A0G4IFH7</accession>
<dbReference type="SUPFAM" id="SSF47954">
    <property type="entry name" value="Cyclin-like"/>
    <property type="match status" value="2"/>
</dbReference>
<dbReference type="GO" id="GO:0000126">
    <property type="term" value="C:transcription factor TFIIIB complex"/>
    <property type="evidence" value="ECO:0007669"/>
    <property type="project" value="TreeGrafter"/>
</dbReference>
<evidence type="ECO:0000256" key="3">
    <source>
        <dbReference type="ARBA" id="ARBA00022723"/>
    </source>
</evidence>
<dbReference type="InterPro" id="IPR036915">
    <property type="entry name" value="Cyclin-like_sf"/>
</dbReference>
<feature type="compositionally biased region" description="Basic and acidic residues" evidence="9">
    <location>
        <begin position="302"/>
        <end position="314"/>
    </location>
</feature>
<evidence type="ECO:0000256" key="9">
    <source>
        <dbReference type="SAM" id="MobiDB-lite"/>
    </source>
</evidence>
<gene>
    <name evidence="12" type="ORF">Cvel_14044</name>
</gene>
<reference evidence="12" key="1">
    <citation type="submission" date="2014-11" db="EMBL/GenBank/DDBJ databases">
        <authorList>
            <person name="Otto D Thomas"/>
            <person name="Naeem Raeece"/>
        </authorList>
    </citation>
    <scope>NUCLEOTIDE SEQUENCE</scope>
</reference>
<evidence type="ECO:0000256" key="7">
    <source>
        <dbReference type="ARBA" id="ARBA00023163"/>
    </source>
</evidence>
<dbReference type="Gene3D" id="1.10.472.10">
    <property type="entry name" value="Cyclin-like"/>
    <property type="match status" value="2"/>
</dbReference>
<keyword evidence="3" id="KW-0479">Metal-binding</keyword>
<name>A0A0G4IFH7_9ALVE</name>
<organism evidence="12">
    <name type="scientific">Chromera velia CCMP2878</name>
    <dbReference type="NCBI Taxonomy" id="1169474"/>
    <lineage>
        <taxon>Eukaryota</taxon>
        <taxon>Sar</taxon>
        <taxon>Alveolata</taxon>
        <taxon>Colpodellida</taxon>
        <taxon>Chromeraceae</taxon>
        <taxon>Chromera</taxon>
    </lineage>
</organism>
<protein>
    <recommendedName>
        <fullName evidence="13">B-related factor 1</fullName>
    </recommendedName>
</protein>
<dbReference type="FunFam" id="1.10.472.10:FF:000002">
    <property type="entry name" value="Transcription factor IIIB 90 kDa subunit"/>
    <property type="match status" value="1"/>
</dbReference>
<feature type="region of interest" description="Disordered" evidence="9">
    <location>
        <begin position="701"/>
        <end position="767"/>
    </location>
</feature>
<dbReference type="InterPro" id="IPR013150">
    <property type="entry name" value="TFIIB_cyclin"/>
</dbReference>
<evidence type="ECO:0008006" key="13">
    <source>
        <dbReference type="Google" id="ProtNLM"/>
    </source>
</evidence>
<evidence type="ECO:0000259" key="11">
    <source>
        <dbReference type="Pfam" id="PF07741"/>
    </source>
</evidence>
<sequence length="804" mass="85737">MAVCQDCGLSNVGQDSTTSICLNCGRVLEDNNLVSEVTFGERSSGAAYQHGQFVDTSAFAVSASGSATDSEEFKKRLRILEKIGYALKLKQQQMSVAENLFRLAVSRGFTKGRRTKVVAAACLYTATRRANLDYLLIDFADVIEEPVKKIGKVFTTLTDELSIDVPNIDPSLFCERYAHKLNVGSDAHKVAVGASRLIKAMNRDWIATGRRPQGLSGAALLIAARFYGHQVSAETVAALVRMSGSTIQKRLSEWKVTPIARLTRDEFEKLGAQIEDLPVRTVPPAFLRNCLQKEKAAANALKDAEARRQIKDRASPAAEGQAALEDAPPGARADPLEPPLPPAHLQPSGGGAVSSSSSSSAAAAASSSSVQPRGHGGFSLSPEQLQVASSEAPSGSQLESLAKAIIAAGAAATSPKKKRVEGLGEGEGGGGRPGGMGEGEGVDEEEARELLLSLMSAAEAEDDDDDERDEGEEWGVDEEGEGEEKDNREEEEREIEEGKIMQKTQNSEADEETAQREEREGGKGKEKEKDSAKALMGIVARAHSHQAEHPPSSSSSSEAFAPPGASTVDFHVQMNRGGEGEAGKRAEEEEEEDRGSDAAALLDALGAADDAADENMRALALHLADHREGEAAGGDVGWGHLDVREGGGEGDGGWMDDDSLSEIDDEELKGYVLPAAARQLKERMWRELTKGWLRDFEHACAERRERRRREEERERAGAGGEGEDGGGRAGAGAERKRPRRRDFGADDPATAAQRALEGRGRPLQDELCAPDELEALFHLGGMGGGQEVHSGVSGNMEDVGGGDD</sequence>
<dbReference type="InterPro" id="IPR011665">
    <property type="entry name" value="BRF1_TBP-bd_dom"/>
</dbReference>
<dbReference type="EMBL" id="CDMZ01005936">
    <property type="protein sequence ID" value="CEM56050.1"/>
    <property type="molecule type" value="Genomic_DNA"/>
</dbReference>
<keyword evidence="7" id="KW-0804">Transcription</keyword>
<feature type="region of interest" description="Disordered" evidence="9">
    <location>
        <begin position="631"/>
        <end position="660"/>
    </location>
</feature>
<feature type="compositionally biased region" description="Low complexity" evidence="9">
    <location>
        <begin position="549"/>
        <end position="566"/>
    </location>
</feature>
<dbReference type="GO" id="GO:0017025">
    <property type="term" value="F:TBP-class protein binding"/>
    <property type="evidence" value="ECO:0007669"/>
    <property type="project" value="InterPro"/>
</dbReference>
<dbReference type="GO" id="GO:0001006">
    <property type="term" value="F:RNA polymerase III type 3 promoter sequence-specific DNA binding"/>
    <property type="evidence" value="ECO:0007669"/>
    <property type="project" value="TreeGrafter"/>
</dbReference>
<dbReference type="Pfam" id="PF00382">
    <property type="entry name" value="TFIIB"/>
    <property type="match status" value="2"/>
</dbReference>
<evidence type="ECO:0000259" key="10">
    <source>
        <dbReference type="Pfam" id="PF00382"/>
    </source>
</evidence>
<feature type="region of interest" description="Disordered" evidence="9">
    <location>
        <begin position="779"/>
        <end position="804"/>
    </location>
</feature>
<keyword evidence="6" id="KW-0805">Transcription regulation</keyword>
<dbReference type="PRINTS" id="PR00685">
    <property type="entry name" value="TIFACTORIIB"/>
</dbReference>
<dbReference type="Pfam" id="PF07741">
    <property type="entry name" value="BRF1"/>
    <property type="match status" value="1"/>
</dbReference>
<dbReference type="PANTHER" id="PTHR11618">
    <property type="entry name" value="TRANSCRIPTION INITIATION FACTOR IIB-RELATED"/>
    <property type="match status" value="1"/>
</dbReference>
<evidence type="ECO:0000256" key="1">
    <source>
        <dbReference type="ARBA" id="ARBA00004123"/>
    </source>
</evidence>
<proteinExistence type="inferred from homology"/>
<evidence type="ECO:0000256" key="5">
    <source>
        <dbReference type="ARBA" id="ARBA00022833"/>
    </source>
</evidence>
<feature type="compositionally biased region" description="Basic and acidic residues" evidence="9">
    <location>
        <begin position="578"/>
        <end position="587"/>
    </location>
</feature>
<feature type="domain" description="Transcription factor TFIIB cyclin-like" evidence="10">
    <location>
        <begin position="165"/>
        <end position="254"/>
    </location>
</feature>
<dbReference type="GO" id="GO:0008270">
    <property type="term" value="F:zinc ion binding"/>
    <property type="evidence" value="ECO:0007669"/>
    <property type="project" value="UniProtKB-KW"/>
</dbReference>
<feature type="region of interest" description="Disordered" evidence="9">
    <location>
        <begin position="302"/>
        <end position="392"/>
    </location>
</feature>
<evidence type="ECO:0000313" key="12">
    <source>
        <dbReference type="EMBL" id="CEM56050.1"/>
    </source>
</evidence>
<dbReference type="GO" id="GO:0000995">
    <property type="term" value="F:RNA polymerase III general transcription initiation factor activity"/>
    <property type="evidence" value="ECO:0007669"/>
    <property type="project" value="TreeGrafter"/>
</dbReference>
<dbReference type="VEuPathDB" id="CryptoDB:Cvel_14044"/>
<dbReference type="GO" id="GO:0070897">
    <property type="term" value="P:transcription preinitiation complex assembly"/>
    <property type="evidence" value="ECO:0007669"/>
    <property type="project" value="InterPro"/>
</dbReference>
<comment type="similarity">
    <text evidence="2">Belongs to the TFIIB family.</text>
</comment>
<feature type="compositionally biased region" description="Gly residues" evidence="9">
    <location>
        <begin position="423"/>
        <end position="439"/>
    </location>
</feature>
<evidence type="ECO:0000256" key="4">
    <source>
        <dbReference type="ARBA" id="ARBA00022771"/>
    </source>
</evidence>